<evidence type="ECO:0000313" key="1">
    <source>
        <dbReference type="EMBL" id="SOX52921.1"/>
    </source>
</evidence>
<dbReference type="Gene3D" id="3.20.80.10">
    <property type="entry name" value="Regulatory factor, effector binding domain"/>
    <property type="match status" value="1"/>
</dbReference>
<feature type="non-terminal residue" evidence="1">
    <location>
        <position position="1"/>
    </location>
</feature>
<dbReference type="AlphaFoldDB" id="A0A2K4Y816"/>
<dbReference type="Proteomes" id="UP000236318">
    <property type="component" value="Unassembled WGS sequence"/>
</dbReference>
<evidence type="ECO:0000313" key="2">
    <source>
        <dbReference type="Proteomes" id="UP000236318"/>
    </source>
</evidence>
<organism evidence="1 2">
    <name type="scientific">Mycobacterium ahvazicum</name>
    <dbReference type="NCBI Taxonomy" id="1964395"/>
    <lineage>
        <taxon>Bacteria</taxon>
        <taxon>Bacillati</taxon>
        <taxon>Actinomycetota</taxon>
        <taxon>Actinomycetes</taxon>
        <taxon>Mycobacteriales</taxon>
        <taxon>Mycobacteriaceae</taxon>
        <taxon>Mycobacterium</taxon>
        <taxon>Mycobacterium simiae complex</taxon>
    </lineage>
</organism>
<dbReference type="InterPro" id="IPR011256">
    <property type="entry name" value="Reg_factor_effector_dom_sf"/>
</dbReference>
<protein>
    <submittedName>
        <fullName evidence="1">Heme-binding protein</fullName>
    </submittedName>
</protein>
<name>A0A2K4Y816_9MYCO</name>
<gene>
    <name evidence="1" type="ORF">MAAFP003_1589</name>
</gene>
<sequence length="212" mass="23358">VFGSIASMVGQLLEAAGSVVGYRHGTEEPDHSVEKLTENVEIRRYGARIAAETTVRADEESARNAGFRRLARYIFGANRDSQKIAMTAPVEQRTGKGEKIAMTAPVAQVRAGDQEWVIRFFMPADKTLESLPVPDDAEVRLVSVPPETMAVRRFSGSRSARAVAAQTAELFNTLRDNGFKATDEPAAWFYDPPWTVPPLRRNEIAVPVKRTG</sequence>
<dbReference type="InterPro" id="IPR006917">
    <property type="entry name" value="SOUL_heme-bd"/>
</dbReference>
<proteinExistence type="predicted"/>
<dbReference type="PANTHER" id="PTHR11220">
    <property type="entry name" value="HEME-BINDING PROTEIN-RELATED"/>
    <property type="match status" value="1"/>
</dbReference>
<dbReference type="Pfam" id="PF04832">
    <property type="entry name" value="SOUL"/>
    <property type="match status" value="1"/>
</dbReference>
<keyword evidence="2" id="KW-1185">Reference proteome</keyword>
<comment type="caution">
    <text evidence="1">The sequence shown here is derived from an EMBL/GenBank/DDBJ whole genome shotgun (WGS) entry which is preliminary data.</text>
</comment>
<accession>A0A2K4Y816</accession>
<dbReference type="EMBL" id="FXEG02000002">
    <property type="protein sequence ID" value="SOX52921.1"/>
    <property type="molecule type" value="Genomic_DNA"/>
</dbReference>
<reference evidence="1" key="1">
    <citation type="submission" date="2018-01" db="EMBL/GenBank/DDBJ databases">
        <authorList>
            <consortium name="Urmite Genomes"/>
        </authorList>
    </citation>
    <scope>NUCLEOTIDE SEQUENCE [LARGE SCALE GENOMIC DNA]</scope>
    <source>
        <strain evidence="1">AFP003</strain>
    </source>
</reference>
<dbReference type="PANTHER" id="PTHR11220:SF58">
    <property type="entry name" value="SOUL HEME-BINDING FAMILY PROTEIN"/>
    <property type="match status" value="1"/>
</dbReference>
<dbReference type="SUPFAM" id="SSF55136">
    <property type="entry name" value="Probable bacterial effector-binding domain"/>
    <property type="match status" value="1"/>
</dbReference>